<keyword evidence="3 7" id="KW-0479">Metal-binding</keyword>
<dbReference type="InterPro" id="IPR020843">
    <property type="entry name" value="ER"/>
</dbReference>
<evidence type="ECO:0000256" key="3">
    <source>
        <dbReference type="ARBA" id="ARBA00022723"/>
    </source>
</evidence>
<evidence type="ECO:0000256" key="1">
    <source>
        <dbReference type="ARBA" id="ARBA00001947"/>
    </source>
</evidence>
<keyword evidence="5" id="KW-0560">Oxidoreductase</keyword>
<dbReference type="Gene3D" id="3.40.50.720">
    <property type="entry name" value="NAD(P)-binding Rossmann-like Domain"/>
    <property type="match status" value="1"/>
</dbReference>
<keyword evidence="6" id="KW-0520">NAD</keyword>
<dbReference type="Pfam" id="PF00107">
    <property type="entry name" value="ADH_zinc_N"/>
    <property type="match status" value="1"/>
</dbReference>
<gene>
    <name evidence="10" type="ORF">TGAM01_v207698</name>
    <name evidence="9" type="ORF">TGAMA5MH_04246</name>
</gene>
<dbReference type="InterPro" id="IPR011032">
    <property type="entry name" value="GroES-like_sf"/>
</dbReference>
<accession>A0A0W7VQ81</accession>
<dbReference type="RefSeq" id="XP_018661642.1">
    <property type="nucleotide sequence ID" value="XM_018805192.1"/>
</dbReference>
<dbReference type="AlphaFoldDB" id="A0A0W7VQ81"/>
<dbReference type="GO" id="GO:0005737">
    <property type="term" value="C:cytoplasm"/>
    <property type="evidence" value="ECO:0007669"/>
    <property type="project" value="TreeGrafter"/>
</dbReference>
<dbReference type="EMBL" id="JPDN02000029">
    <property type="protein sequence ID" value="PON23464.1"/>
    <property type="molecule type" value="Genomic_DNA"/>
</dbReference>
<name>A0A0W7VQ81_9HYPO</name>
<evidence type="ECO:0000313" key="12">
    <source>
        <dbReference type="Proteomes" id="UP000236546"/>
    </source>
</evidence>
<evidence type="ECO:0000256" key="6">
    <source>
        <dbReference type="ARBA" id="ARBA00023027"/>
    </source>
</evidence>
<keyword evidence="11" id="KW-1185">Reference proteome</keyword>
<dbReference type="Gene3D" id="3.90.180.10">
    <property type="entry name" value="Medium-chain alcohol dehydrogenases, catalytic domain"/>
    <property type="match status" value="1"/>
</dbReference>
<dbReference type="PANTHER" id="PTHR42940">
    <property type="entry name" value="ALCOHOL DEHYDROGENASE 1-RELATED"/>
    <property type="match status" value="1"/>
</dbReference>
<evidence type="ECO:0000256" key="5">
    <source>
        <dbReference type="ARBA" id="ARBA00023002"/>
    </source>
</evidence>
<evidence type="ECO:0000313" key="10">
    <source>
        <dbReference type="EMBL" id="PON23464.1"/>
    </source>
</evidence>
<dbReference type="STRING" id="398673.A0A0W7VQ81"/>
<dbReference type="PROSITE" id="PS00059">
    <property type="entry name" value="ADH_ZINC"/>
    <property type="match status" value="1"/>
</dbReference>
<evidence type="ECO:0000256" key="4">
    <source>
        <dbReference type="ARBA" id="ARBA00022833"/>
    </source>
</evidence>
<dbReference type="InterPro" id="IPR013154">
    <property type="entry name" value="ADH-like_N"/>
</dbReference>
<protein>
    <submittedName>
        <fullName evidence="10">Alcohol dehydrogenase 1</fullName>
    </submittedName>
</protein>
<organism evidence="10 11">
    <name type="scientific">Trichoderma gamsii</name>
    <dbReference type="NCBI Taxonomy" id="398673"/>
    <lineage>
        <taxon>Eukaryota</taxon>
        <taxon>Fungi</taxon>
        <taxon>Dikarya</taxon>
        <taxon>Ascomycota</taxon>
        <taxon>Pezizomycotina</taxon>
        <taxon>Sordariomycetes</taxon>
        <taxon>Hypocreomycetidae</taxon>
        <taxon>Hypocreales</taxon>
        <taxon>Hypocreaceae</taxon>
        <taxon>Trichoderma</taxon>
    </lineage>
</organism>
<keyword evidence="4 7" id="KW-0862">Zinc</keyword>
<reference evidence="10 11" key="1">
    <citation type="journal article" date="2016" name="Genome Announc.">
        <title>Draft Whole-Genome Sequence of Trichoderma gamsii T6085, a Promising Biocontrol Agent of Fusarium Head Blight on Wheat.</title>
        <authorList>
            <person name="Baroncelli R."/>
            <person name="Zapparata A."/>
            <person name="Piaggeschi G."/>
            <person name="Sarrocco S."/>
            <person name="Vannacci G."/>
        </authorList>
    </citation>
    <scope>NUCLEOTIDE SEQUENCE [LARGE SCALE GENOMIC DNA]</scope>
    <source>
        <strain evidence="10 11">T6085</strain>
    </source>
</reference>
<evidence type="ECO:0000259" key="8">
    <source>
        <dbReference type="SMART" id="SM00829"/>
    </source>
</evidence>
<reference evidence="9 12" key="2">
    <citation type="submission" date="2017-02" db="EMBL/GenBank/DDBJ databases">
        <title>Genomes of Trichoderma spp. with biocontrol activity.</title>
        <authorList>
            <person name="Gardiner D."/>
            <person name="Kazan K."/>
            <person name="Vos C."/>
            <person name="Harvey P."/>
        </authorList>
    </citation>
    <scope>NUCLEOTIDE SEQUENCE [LARGE SCALE GENOMIC DNA]</scope>
    <source>
        <strain evidence="9 12">A5MH</strain>
    </source>
</reference>
<feature type="domain" description="Enoyl reductase (ER)" evidence="8">
    <location>
        <begin position="17"/>
        <end position="355"/>
    </location>
</feature>
<evidence type="ECO:0000313" key="11">
    <source>
        <dbReference type="Proteomes" id="UP000054821"/>
    </source>
</evidence>
<evidence type="ECO:0000256" key="7">
    <source>
        <dbReference type="RuleBase" id="RU361277"/>
    </source>
</evidence>
<comment type="cofactor">
    <cofactor evidence="1 7">
        <name>Zn(2+)</name>
        <dbReference type="ChEBI" id="CHEBI:29105"/>
    </cofactor>
</comment>
<sequence length="361" mass="38211">MVAIPTTQTAATVPKLGGGVVFKHDYPVPQPGQNEVLAKILYSGVCQSDLHTQAGTAMRADGSYILDVKLPHVGGHEGIGRIVALGPGVPEDIKIGSYVGVPFIARVCHRCNYCLAAKEQYCAKQLNHLHHRDGSFQEYIVIGADYLAVLPDDIDPVLMGPILCAGVTTYKAVKNANVKAGDSVVIVGAGGGLGHLAVQYALAQGAIVYGVDGGAEKGEFLKQYGIHGYIDFTTTPDVVAKVKELTNGGADAAIVVANNQKAYAQAAEMLTIGGTLNCVGLPPDKVYLQTTVATIALRALNITGNLVGSLKECLEAVEFVRRGVVKPKVVVRPFEDLPKIYEELVRGEVMGRIVLKIAKDE</sequence>
<dbReference type="SMART" id="SM00829">
    <property type="entry name" value="PKS_ER"/>
    <property type="match status" value="1"/>
</dbReference>
<dbReference type="GO" id="GO:0008270">
    <property type="term" value="F:zinc ion binding"/>
    <property type="evidence" value="ECO:0007669"/>
    <property type="project" value="InterPro"/>
</dbReference>
<dbReference type="InterPro" id="IPR013149">
    <property type="entry name" value="ADH-like_C"/>
</dbReference>
<dbReference type="InterPro" id="IPR002328">
    <property type="entry name" value="ADH_Zn_CS"/>
</dbReference>
<dbReference type="PANTHER" id="PTHR42940:SF6">
    <property type="entry name" value="DEHYDROGENASE, PUTATIVE (AFU_ORTHOLOGUE AFUA_2G04590)-RELATED"/>
    <property type="match status" value="1"/>
</dbReference>
<dbReference type="SUPFAM" id="SSF51735">
    <property type="entry name" value="NAD(P)-binding Rossmann-fold domains"/>
    <property type="match status" value="1"/>
</dbReference>
<dbReference type="EMBL" id="MTYH01000036">
    <property type="protein sequence ID" value="PNP43961.1"/>
    <property type="molecule type" value="Genomic_DNA"/>
</dbReference>
<dbReference type="FunFam" id="3.40.50.720:FF:000039">
    <property type="entry name" value="Alcohol dehydrogenase AdhP"/>
    <property type="match status" value="1"/>
</dbReference>
<dbReference type="OrthoDB" id="1879366at2759"/>
<dbReference type="Pfam" id="PF08240">
    <property type="entry name" value="ADH_N"/>
    <property type="match status" value="1"/>
</dbReference>
<reference evidence="10" key="3">
    <citation type="submission" date="2017-08" db="EMBL/GenBank/DDBJ databases">
        <title>Trichoderma gamsii strain T6085, whole genome shotgun sequencing project.</title>
        <authorList>
            <person name="Baroncelli R."/>
        </authorList>
    </citation>
    <scope>NUCLEOTIDE SEQUENCE</scope>
    <source>
        <strain evidence="10">T6085</strain>
    </source>
</reference>
<proteinExistence type="inferred from homology"/>
<dbReference type="GO" id="GO:0004022">
    <property type="term" value="F:alcohol dehydrogenase (NAD+) activity"/>
    <property type="evidence" value="ECO:0007669"/>
    <property type="project" value="TreeGrafter"/>
</dbReference>
<dbReference type="SUPFAM" id="SSF50129">
    <property type="entry name" value="GroES-like"/>
    <property type="match status" value="1"/>
</dbReference>
<evidence type="ECO:0000256" key="2">
    <source>
        <dbReference type="ARBA" id="ARBA00008072"/>
    </source>
</evidence>
<comment type="similarity">
    <text evidence="2 7">Belongs to the zinc-containing alcohol dehydrogenase family.</text>
</comment>
<evidence type="ECO:0000313" key="9">
    <source>
        <dbReference type="EMBL" id="PNP43961.1"/>
    </source>
</evidence>
<comment type="caution">
    <text evidence="10">The sequence shown here is derived from an EMBL/GenBank/DDBJ whole genome shotgun (WGS) entry which is preliminary data.</text>
</comment>
<dbReference type="Proteomes" id="UP000054821">
    <property type="component" value="Unassembled WGS sequence"/>
</dbReference>
<dbReference type="InterPro" id="IPR036291">
    <property type="entry name" value="NAD(P)-bd_dom_sf"/>
</dbReference>
<dbReference type="Proteomes" id="UP000236546">
    <property type="component" value="Unassembled WGS sequence"/>
</dbReference>
<dbReference type="CDD" id="cd08297">
    <property type="entry name" value="CAD3"/>
    <property type="match status" value="1"/>
</dbReference>
<dbReference type="GeneID" id="29985275"/>